<accession>A0A4R2PCP5</accession>
<dbReference type="CDD" id="cd00165">
    <property type="entry name" value="S4"/>
    <property type="match status" value="1"/>
</dbReference>
<proteinExistence type="predicted"/>
<feature type="compositionally biased region" description="Basic residues" evidence="2">
    <location>
        <begin position="87"/>
        <end position="99"/>
    </location>
</feature>
<keyword evidence="4" id="KW-1185">Reference proteome</keyword>
<keyword evidence="3" id="KW-0346">Stress response</keyword>
<dbReference type="PROSITE" id="PS50889">
    <property type="entry name" value="S4"/>
    <property type="match status" value="1"/>
</dbReference>
<dbReference type="AlphaFoldDB" id="A0A4R2PCP5"/>
<dbReference type="InParanoid" id="A0A4R2PCP5"/>
<organism evidence="3 4">
    <name type="scientific">Rhodothalassium salexigens DSM 2132</name>
    <dbReference type="NCBI Taxonomy" id="1188247"/>
    <lineage>
        <taxon>Bacteria</taxon>
        <taxon>Pseudomonadati</taxon>
        <taxon>Pseudomonadota</taxon>
        <taxon>Alphaproteobacteria</taxon>
        <taxon>Rhodothalassiales</taxon>
        <taxon>Rhodothalassiaceae</taxon>
        <taxon>Rhodothalassium</taxon>
    </lineage>
</organism>
<dbReference type="GO" id="GO:0003723">
    <property type="term" value="F:RNA binding"/>
    <property type="evidence" value="ECO:0007669"/>
    <property type="project" value="UniProtKB-KW"/>
</dbReference>
<dbReference type="EMBL" id="SLXO01000008">
    <property type="protein sequence ID" value="TCP32950.1"/>
    <property type="molecule type" value="Genomic_DNA"/>
</dbReference>
<evidence type="ECO:0000313" key="3">
    <source>
        <dbReference type="EMBL" id="TCP32950.1"/>
    </source>
</evidence>
<protein>
    <submittedName>
        <fullName evidence="3">Heat shock protein Hsp15</fullName>
    </submittedName>
</protein>
<reference evidence="3 4" key="1">
    <citation type="submission" date="2019-03" db="EMBL/GenBank/DDBJ databases">
        <title>Genomic Encyclopedia of Type Strains, Phase IV (KMG-IV): sequencing the most valuable type-strain genomes for metagenomic binning, comparative biology and taxonomic classification.</title>
        <authorList>
            <person name="Goeker M."/>
        </authorList>
    </citation>
    <scope>NUCLEOTIDE SEQUENCE [LARGE SCALE GENOMIC DNA]</scope>
    <source>
        <strain evidence="3 4">DSM 2132</strain>
    </source>
</reference>
<dbReference type="SUPFAM" id="SSF55174">
    <property type="entry name" value="Alpha-L RNA-binding motif"/>
    <property type="match status" value="1"/>
</dbReference>
<evidence type="ECO:0000256" key="2">
    <source>
        <dbReference type="SAM" id="MobiDB-lite"/>
    </source>
</evidence>
<comment type="caution">
    <text evidence="3">The sequence shown here is derived from an EMBL/GenBank/DDBJ whole genome shotgun (WGS) entry which is preliminary data.</text>
</comment>
<name>A0A4R2PCP5_RHOSA</name>
<evidence type="ECO:0000256" key="1">
    <source>
        <dbReference type="PROSITE-ProRule" id="PRU00182"/>
    </source>
</evidence>
<dbReference type="Proteomes" id="UP000295399">
    <property type="component" value="Unassembled WGS sequence"/>
</dbReference>
<evidence type="ECO:0000313" key="4">
    <source>
        <dbReference type="Proteomes" id="UP000295399"/>
    </source>
</evidence>
<sequence length="99" mass="10701">MCRGGRVRIDGRRVTKSAATVRPGAVLTFPWHDRVVVARVLALAARRGPADLARTLYEDLSPPAPPKAAFQPAPDGLRPKGTGAPTKKQRRQIARLKGL</sequence>
<keyword evidence="1" id="KW-0694">RNA-binding</keyword>
<dbReference type="Gene3D" id="3.10.290.10">
    <property type="entry name" value="RNA-binding S4 domain"/>
    <property type="match status" value="1"/>
</dbReference>
<feature type="region of interest" description="Disordered" evidence="2">
    <location>
        <begin position="57"/>
        <end position="99"/>
    </location>
</feature>
<dbReference type="InterPro" id="IPR036986">
    <property type="entry name" value="S4_RNA-bd_sf"/>
</dbReference>
<gene>
    <name evidence="3" type="ORF">EV659_10849</name>
</gene>